<feature type="compositionally biased region" description="Basic and acidic residues" evidence="1">
    <location>
        <begin position="302"/>
        <end position="312"/>
    </location>
</feature>
<feature type="region of interest" description="Disordered" evidence="1">
    <location>
        <begin position="612"/>
        <end position="632"/>
    </location>
</feature>
<feature type="compositionally biased region" description="Polar residues" evidence="1">
    <location>
        <begin position="172"/>
        <end position="189"/>
    </location>
</feature>
<dbReference type="RefSeq" id="XP_025359504.1">
    <property type="nucleotide sequence ID" value="XM_025507042.1"/>
</dbReference>
<feature type="region of interest" description="Disordered" evidence="1">
    <location>
        <begin position="259"/>
        <end position="370"/>
    </location>
</feature>
<protein>
    <submittedName>
        <fullName evidence="2">Uncharacterized protein</fullName>
    </submittedName>
</protein>
<gene>
    <name evidence="2" type="ORF">BDZ90DRAFT_234507</name>
</gene>
<feature type="compositionally biased region" description="Low complexity" evidence="1">
    <location>
        <begin position="613"/>
        <end position="628"/>
    </location>
</feature>
<feature type="compositionally biased region" description="Basic residues" evidence="1">
    <location>
        <begin position="157"/>
        <end position="171"/>
    </location>
</feature>
<evidence type="ECO:0000313" key="2">
    <source>
        <dbReference type="EMBL" id="PWN24892.1"/>
    </source>
</evidence>
<dbReference type="GeneID" id="37028865"/>
<feature type="region of interest" description="Disordered" evidence="1">
    <location>
        <begin position="442"/>
        <end position="486"/>
    </location>
</feature>
<evidence type="ECO:0000313" key="3">
    <source>
        <dbReference type="Proteomes" id="UP000245884"/>
    </source>
</evidence>
<name>A0A316UHZ5_9BASI</name>
<keyword evidence="3" id="KW-1185">Reference proteome</keyword>
<sequence>MSGDKDGRDDGGVASQPPQPGLHQLVTLPFALHIDPLPSLHYQAVPRNSSDVSLPSTAEEDPLELAQPHNSAIGNNLRLQPLIIQPPAHDLQTISYLLEHSRATEAVPHFAALLRLLAAADDDPHFSALIDFFDARYDLQTGRLVGDTSTAPLPTRRPGRLARMVSRKRRTSSNNNGNSASRPSFSLGQSGHILSPTAEGDELAVSLDDDTMSLAEEIMRARSHSGGGAAAGRTAPQLVVGAAANRSVIFPVRLDLHNAGKGLCPPPPAPILSRGRGASESSGVRASEGSGLRRILSPGSDHSSHDDSHDLTRQTSSGTAESKHRRSSTLQRILSSRRKSRRRDPSNGSAVSVESDAPPVPPIPSSPIEDSMAALSFDSAGNPLSPLGQGDSFDPVFLSSDEGHGGAFLPATKDGLNNEWAGSASGSPDFLTLLRQASETALSLPSSAASPSSPSAKAKGKQSAEPGLEASHRPPSTKSSQHDDDAEFEDNIFSKCARGETTEEEELWWPAGATDPLPLAILSALAPAFGWGGVFELCYGPGSPGHASKQLRALGLAAAQANGRETQSEDTSTHARTFADWQRLLSSMSRWVELYEMTRIRGGLSREIGLDLPAETTTPSPSPSSAPAQYTLTSSIPSSVVHDATTRSHAYRRRMGIPDGLPCQPDGFEPGDYRWSRQKLGSASVATATTLSAASLAHYFSAMAREPWVYEAAWELDYLEALVLKNPVIAERFPPPGARAVTALPAPEPPSPGDDRQHLLPRACPNPTSSGCMEVQAWREWLQGLEAGNVVTPVVSVQAWWTCIALLNEAVPQGLEVQILGGGEDWREVRVGEGERGVYI</sequence>
<dbReference type="Proteomes" id="UP000245884">
    <property type="component" value="Unassembled WGS sequence"/>
</dbReference>
<accession>A0A316UHZ5</accession>
<dbReference type="EMBL" id="KZ819678">
    <property type="protein sequence ID" value="PWN24892.1"/>
    <property type="molecule type" value="Genomic_DNA"/>
</dbReference>
<feature type="region of interest" description="Disordered" evidence="1">
    <location>
        <begin position="1"/>
        <end position="20"/>
    </location>
</feature>
<dbReference type="AlphaFoldDB" id="A0A316UHZ5"/>
<proteinExistence type="predicted"/>
<reference evidence="2 3" key="1">
    <citation type="journal article" date="2018" name="Mol. Biol. Evol.">
        <title>Broad Genomic Sampling Reveals a Smut Pathogenic Ancestry of the Fungal Clade Ustilaginomycotina.</title>
        <authorList>
            <person name="Kijpornyongpan T."/>
            <person name="Mondo S.J."/>
            <person name="Barry K."/>
            <person name="Sandor L."/>
            <person name="Lee J."/>
            <person name="Lipzen A."/>
            <person name="Pangilinan J."/>
            <person name="LaButti K."/>
            <person name="Hainaut M."/>
            <person name="Henrissat B."/>
            <person name="Grigoriev I.V."/>
            <person name="Spatafora J.W."/>
            <person name="Aime M.C."/>
        </authorList>
    </citation>
    <scope>NUCLEOTIDE SEQUENCE [LARGE SCALE GENOMIC DNA]</scope>
    <source>
        <strain evidence="2 3">MCA 5214</strain>
    </source>
</reference>
<feature type="region of interest" description="Disordered" evidence="1">
    <location>
        <begin position="148"/>
        <end position="193"/>
    </location>
</feature>
<evidence type="ECO:0000256" key="1">
    <source>
        <dbReference type="SAM" id="MobiDB-lite"/>
    </source>
</evidence>
<dbReference type="OrthoDB" id="3336072at2759"/>
<feature type="compositionally biased region" description="Low complexity" evidence="1">
    <location>
        <begin position="442"/>
        <end position="464"/>
    </location>
</feature>
<organism evidence="2 3">
    <name type="scientific">Jaminaea rosea</name>
    <dbReference type="NCBI Taxonomy" id="1569628"/>
    <lineage>
        <taxon>Eukaryota</taxon>
        <taxon>Fungi</taxon>
        <taxon>Dikarya</taxon>
        <taxon>Basidiomycota</taxon>
        <taxon>Ustilaginomycotina</taxon>
        <taxon>Exobasidiomycetes</taxon>
        <taxon>Microstromatales</taxon>
        <taxon>Microstromatales incertae sedis</taxon>
        <taxon>Jaminaea</taxon>
    </lineage>
</organism>
<feature type="compositionally biased region" description="Basic and acidic residues" evidence="1">
    <location>
        <begin position="1"/>
        <end position="11"/>
    </location>
</feature>